<name>A0ABW2K5I8_9BACI</name>
<feature type="domain" description="SMP-30/Gluconolactonase/LRE-like region" evidence="2">
    <location>
        <begin position="13"/>
        <end position="256"/>
    </location>
</feature>
<dbReference type="Gene3D" id="2.120.10.30">
    <property type="entry name" value="TolB, C-terminal domain"/>
    <property type="match status" value="1"/>
</dbReference>
<dbReference type="InterPro" id="IPR011042">
    <property type="entry name" value="6-blade_b-propeller_TolB-like"/>
</dbReference>
<dbReference type="EMBL" id="JBHTBY010000008">
    <property type="protein sequence ID" value="MFC7321316.1"/>
    <property type="molecule type" value="Genomic_DNA"/>
</dbReference>
<proteinExistence type="inferred from homology"/>
<accession>A0ABW2K5I8</accession>
<dbReference type="InterPro" id="IPR005511">
    <property type="entry name" value="SMP-30"/>
</dbReference>
<evidence type="ECO:0000313" key="4">
    <source>
        <dbReference type="Proteomes" id="UP001596494"/>
    </source>
</evidence>
<comment type="similarity">
    <text evidence="1">Belongs to the SMP-30/CGR1 family.</text>
</comment>
<gene>
    <name evidence="3" type="ORF">ACFQMN_10520</name>
</gene>
<dbReference type="PRINTS" id="PR01790">
    <property type="entry name" value="SMP30FAMILY"/>
</dbReference>
<dbReference type="SUPFAM" id="SSF63829">
    <property type="entry name" value="Calcium-dependent phosphotriesterase"/>
    <property type="match status" value="1"/>
</dbReference>
<reference evidence="4" key="1">
    <citation type="journal article" date="2019" name="Int. J. Syst. Evol. Microbiol.">
        <title>The Global Catalogue of Microorganisms (GCM) 10K type strain sequencing project: providing services to taxonomists for standard genome sequencing and annotation.</title>
        <authorList>
            <consortium name="The Broad Institute Genomics Platform"/>
            <consortium name="The Broad Institute Genome Sequencing Center for Infectious Disease"/>
            <person name="Wu L."/>
            <person name="Ma J."/>
        </authorList>
    </citation>
    <scope>NUCLEOTIDE SEQUENCE [LARGE SCALE GENOMIC DNA]</scope>
    <source>
        <strain evidence="4">CCUG 73951</strain>
    </source>
</reference>
<dbReference type="EC" id="3.1.1.99" evidence="3"/>
<keyword evidence="4" id="KW-1185">Reference proteome</keyword>
<dbReference type="PANTHER" id="PTHR10907">
    <property type="entry name" value="REGUCALCIN"/>
    <property type="match status" value="1"/>
</dbReference>
<dbReference type="Proteomes" id="UP001596494">
    <property type="component" value="Unassembled WGS sequence"/>
</dbReference>
<keyword evidence="3" id="KW-0378">Hydrolase</keyword>
<dbReference type="InterPro" id="IPR013658">
    <property type="entry name" value="SGL"/>
</dbReference>
<protein>
    <submittedName>
        <fullName evidence="3">SMP-30/gluconolactonase/LRE family protein</fullName>
        <ecNumber evidence="3">3.1.1.99</ecNumber>
    </submittedName>
</protein>
<dbReference type="Pfam" id="PF08450">
    <property type="entry name" value="SGL"/>
    <property type="match status" value="1"/>
</dbReference>
<sequence length="290" mass="32557">MYVELVVNSQATLGEGPCWDRHADVFYWVDILEKRIGKYVPETREIEYIQLDSYVGAVVPREQGGLVVALQKGFYYLNWEKESLAPIADPENHLPMNRFNDGKCDPAGRFWAGTMDLAEESTTGALYCLQKDLKVEKKIDNVGISNGLAWSPDQRFMYFIDTPTGKVFQYEYEVNTGEITNPEVAVQFPEGIGHPDGMTIDEEGMLWIAHFAGYGVSRWNPHTGEQLDFIEIPAVNVTSCTFGGENLDELYVTTARKGMSEEDLERYPKAGGVFKVKTGIKGSPCYSFKG</sequence>
<organism evidence="3 4">
    <name type="scientific">Halobacillus campisalis</name>
    <dbReference type="NCBI Taxonomy" id="435909"/>
    <lineage>
        <taxon>Bacteria</taxon>
        <taxon>Bacillati</taxon>
        <taxon>Bacillota</taxon>
        <taxon>Bacilli</taxon>
        <taxon>Bacillales</taxon>
        <taxon>Bacillaceae</taxon>
        <taxon>Halobacillus</taxon>
    </lineage>
</organism>
<dbReference type="PANTHER" id="PTHR10907:SF47">
    <property type="entry name" value="REGUCALCIN"/>
    <property type="match status" value="1"/>
</dbReference>
<dbReference type="RefSeq" id="WP_289216420.1">
    <property type="nucleotide sequence ID" value="NZ_JAPVRC010000006.1"/>
</dbReference>
<evidence type="ECO:0000313" key="3">
    <source>
        <dbReference type="EMBL" id="MFC7321316.1"/>
    </source>
</evidence>
<evidence type="ECO:0000259" key="2">
    <source>
        <dbReference type="Pfam" id="PF08450"/>
    </source>
</evidence>
<evidence type="ECO:0000256" key="1">
    <source>
        <dbReference type="ARBA" id="ARBA00008853"/>
    </source>
</evidence>
<comment type="caution">
    <text evidence="3">The sequence shown here is derived from an EMBL/GenBank/DDBJ whole genome shotgun (WGS) entry which is preliminary data.</text>
</comment>
<dbReference type="GO" id="GO:0016787">
    <property type="term" value="F:hydrolase activity"/>
    <property type="evidence" value="ECO:0007669"/>
    <property type="project" value="UniProtKB-KW"/>
</dbReference>